<dbReference type="GeneTree" id="ENSGT01030000239727"/>
<dbReference type="Ensembl" id="ENSMFAT00000075696.1">
    <property type="protein sequence ID" value="ENSMFAP00000050325.1"/>
    <property type="gene ID" value="ENSMFAG00000057519.1"/>
</dbReference>
<reference evidence="1 2" key="1">
    <citation type="submission" date="2013-03" db="EMBL/GenBank/DDBJ databases">
        <authorList>
            <person name="Warren W."/>
            <person name="Wilson R.K."/>
        </authorList>
    </citation>
    <scope>NUCLEOTIDE SEQUENCE</scope>
</reference>
<dbReference type="AlphaFoldDB" id="A0A7N9CH50"/>
<evidence type="ECO:0000313" key="2">
    <source>
        <dbReference type="Proteomes" id="UP000233100"/>
    </source>
</evidence>
<dbReference type="Proteomes" id="UP000233100">
    <property type="component" value="Chromosome 13"/>
</dbReference>
<sequence length="141" mass="14746">MYLIPQGHCGSGDAGAGGRGCAVDTAVCGILFWEADGPGTPCFLPLLSACVTHINGNNFFQLLAEVGEACSLHREGLSSLLLPASFCFGCREWFIRTLIPSPPLVDGGGGLAFSIPVFWCLPLSAPLNHLSRSCCVMGTCL</sequence>
<keyword evidence="2" id="KW-1185">Reference proteome</keyword>
<name>A0A7N9CH50_MACFA</name>
<evidence type="ECO:0000313" key="1">
    <source>
        <dbReference type="Ensembl" id="ENSMFAP00000050325.1"/>
    </source>
</evidence>
<reference evidence="1" key="3">
    <citation type="submission" date="2025-09" db="UniProtKB">
        <authorList>
            <consortium name="Ensembl"/>
        </authorList>
    </citation>
    <scope>IDENTIFICATION</scope>
</reference>
<accession>A0A7N9CH50</accession>
<protein>
    <submittedName>
        <fullName evidence="1">Uncharacterized protein</fullName>
    </submittedName>
</protein>
<proteinExistence type="predicted"/>
<organism evidence="1 2">
    <name type="scientific">Macaca fascicularis</name>
    <name type="common">Crab-eating macaque</name>
    <name type="synonym">Cynomolgus monkey</name>
    <dbReference type="NCBI Taxonomy" id="9541"/>
    <lineage>
        <taxon>Eukaryota</taxon>
        <taxon>Metazoa</taxon>
        <taxon>Chordata</taxon>
        <taxon>Craniata</taxon>
        <taxon>Vertebrata</taxon>
        <taxon>Euteleostomi</taxon>
        <taxon>Mammalia</taxon>
        <taxon>Eutheria</taxon>
        <taxon>Euarchontoglires</taxon>
        <taxon>Primates</taxon>
        <taxon>Haplorrhini</taxon>
        <taxon>Catarrhini</taxon>
        <taxon>Cercopithecidae</taxon>
        <taxon>Cercopithecinae</taxon>
        <taxon>Macaca</taxon>
    </lineage>
</organism>
<reference evidence="1" key="2">
    <citation type="submission" date="2025-08" db="UniProtKB">
        <authorList>
            <consortium name="Ensembl"/>
        </authorList>
    </citation>
    <scope>IDENTIFICATION</scope>
</reference>